<dbReference type="InterPro" id="IPR029000">
    <property type="entry name" value="Cyclophilin-like_dom_sf"/>
</dbReference>
<dbReference type="CDD" id="cd00317">
    <property type="entry name" value="cyclophilin"/>
    <property type="match status" value="1"/>
</dbReference>
<dbReference type="EC" id="5.2.1.8" evidence="1"/>
<dbReference type="GO" id="GO:0003755">
    <property type="term" value="F:peptidyl-prolyl cis-trans isomerase activity"/>
    <property type="evidence" value="ECO:0007669"/>
    <property type="project" value="UniProtKB-KW"/>
</dbReference>
<dbReference type="PROSITE" id="PS50072">
    <property type="entry name" value="CSA_PPIASE_2"/>
    <property type="match status" value="1"/>
</dbReference>
<organism evidence="6 7">
    <name type="scientific">Mariniphaga anaerophila</name>
    <dbReference type="NCBI Taxonomy" id="1484053"/>
    <lineage>
        <taxon>Bacteria</taxon>
        <taxon>Pseudomonadati</taxon>
        <taxon>Bacteroidota</taxon>
        <taxon>Bacteroidia</taxon>
        <taxon>Marinilabiliales</taxon>
        <taxon>Prolixibacteraceae</taxon>
        <taxon>Mariniphaga</taxon>
    </lineage>
</organism>
<reference evidence="7" key="1">
    <citation type="submission" date="2016-11" db="EMBL/GenBank/DDBJ databases">
        <authorList>
            <person name="Varghese N."/>
            <person name="Submissions S."/>
        </authorList>
    </citation>
    <scope>NUCLEOTIDE SEQUENCE [LARGE SCALE GENOMIC DNA]</scope>
    <source>
        <strain evidence="7">DSM 26910</strain>
    </source>
</reference>
<feature type="domain" description="PPIase cyclophilin-type" evidence="5">
    <location>
        <begin position="254"/>
        <end position="441"/>
    </location>
</feature>
<sequence>MRTFVVAFLLVPLLFSCKNKERGTGENQKEPEPKKTEARAPEAGWEELRQSVVTFDSFDGTRILESGQGFFVTKNLIATRYSLVNKADNIVFSPLDSDEKFKCSKYVAVDRINDIILLKVDSMERAPVELFQGTAPNTAKTMYLSASSGKTLQLFTGQMLNMTTVQGTKLYRITNRIRKSTFGAPVFVSNRQAIGIAFSDVVSYEMQSFAIPSIYIVRLLEKQDEPVKTLESLRSFSNEEVAAANRKIKGLVLETDMGDITIRLFNQTPEYRDNFIRLVKENYYDSLLIHRVISNFGIQTGAADTRYAEEGDLVGWKGPGYTLPAHIVPGLYHKRGMIGSPRKPDTQNQRRRSDGSQFYIVTGRKYFDKELDEIEEENGYKFSSEQRQAYKTIGGAPHLDGTYTVFGEVISGMEVADQIVQVETDRQWRPLENIRLKRVRILN</sequence>
<keyword evidence="7" id="KW-1185">Reference proteome</keyword>
<dbReference type="RefSeq" id="WP_083570743.1">
    <property type="nucleotide sequence ID" value="NZ_FQUM01000005.1"/>
</dbReference>
<dbReference type="AlphaFoldDB" id="A0A1M5BPR4"/>
<evidence type="ECO:0000256" key="2">
    <source>
        <dbReference type="ARBA" id="ARBA00023110"/>
    </source>
</evidence>
<dbReference type="STRING" id="1484053.SAMN05444274_105244"/>
<evidence type="ECO:0000259" key="5">
    <source>
        <dbReference type="PROSITE" id="PS50072"/>
    </source>
</evidence>
<dbReference type="InterPro" id="IPR044666">
    <property type="entry name" value="Cyclophilin_A-like"/>
</dbReference>
<dbReference type="SUPFAM" id="SSF50891">
    <property type="entry name" value="Cyclophilin-like"/>
    <property type="match status" value="1"/>
</dbReference>
<accession>A0A1M5BPR4</accession>
<dbReference type="OrthoDB" id="9807797at2"/>
<dbReference type="InterPro" id="IPR002130">
    <property type="entry name" value="Cyclophilin-type_PPIase_dom"/>
</dbReference>
<feature type="region of interest" description="Disordered" evidence="4">
    <location>
        <begin position="21"/>
        <end position="42"/>
    </location>
</feature>
<evidence type="ECO:0000256" key="3">
    <source>
        <dbReference type="ARBA" id="ARBA00023235"/>
    </source>
</evidence>
<evidence type="ECO:0000313" key="7">
    <source>
        <dbReference type="Proteomes" id="UP000184164"/>
    </source>
</evidence>
<evidence type="ECO:0000313" key="6">
    <source>
        <dbReference type="EMBL" id="SHF44405.1"/>
    </source>
</evidence>
<dbReference type="Proteomes" id="UP000184164">
    <property type="component" value="Unassembled WGS sequence"/>
</dbReference>
<gene>
    <name evidence="6" type="ORF">SAMN05444274_105244</name>
</gene>
<keyword evidence="3 6" id="KW-0413">Isomerase</keyword>
<dbReference type="SUPFAM" id="SSF50494">
    <property type="entry name" value="Trypsin-like serine proteases"/>
    <property type="match status" value="1"/>
</dbReference>
<dbReference type="PROSITE" id="PS51257">
    <property type="entry name" value="PROKAR_LIPOPROTEIN"/>
    <property type="match status" value="1"/>
</dbReference>
<evidence type="ECO:0000256" key="4">
    <source>
        <dbReference type="SAM" id="MobiDB-lite"/>
    </source>
</evidence>
<keyword evidence="2" id="KW-0697">Rotamase</keyword>
<dbReference type="Pfam" id="PF00160">
    <property type="entry name" value="Pro_isomerase"/>
    <property type="match status" value="1"/>
</dbReference>
<evidence type="ECO:0000256" key="1">
    <source>
        <dbReference type="ARBA" id="ARBA00013194"/>
    </source>
</evidence>
<name>A0A1M5BPR4_9BACT</name>
<dbReference type="PANTHER" id="PTHR45625:SF4">
    <property type="entry name" value="PEPTIDYLPROLYL ISOMERASE DOMAIN AND WD REPEAT-CONTAINING PROTEIN 1"/>
    <property type="match status" value="1"/>
</dbReference>
<dbReference type="PANTHER" id="PTHR45625">
    <property type="entry name" value="PEPTIDYL-PROLYL CIS-TRANS ISOMERASE-RELATED"/>
    <property type="match status" value="1"/>
</dbReference>
<dbReference type="Gene3D" id="2.40.10.120">
    <property type="match status" value="1"/>
</dbReference>
<dbReference type="EMBL" id="FQUM01000005">
    <property type="protein sequence ID" value="SHF44405.1"/>
    <property type="molecule type" value="Genomic_DNA"/>
</dbReference>
<dbReference type="InterPro" id="IPR009003">
    <property type="entry name" value="Peptidase_S1_PA"/>
</dbReference>
<feature type="compositionally biased region" description="Basic and acidic residues" evidence="4">
    <location>
        <begin position="21"/>
        <end position="40"/>
    </location>
</feature>
<dbReference type="Gene3D" id="2.40.100.10">
    <property type="entry name" value="Cyclophilin-like"/>
    <property type="match status" value="1"/>
</dbReference>
<proteinExistence type="predicted"/>
<protein>
    <recommendedName>
        <fullName evidence="1">peptidylprolyl isomerase</fullName>
        <ecNumber evidence="1">5.2.1.8</ecNumber>
    </recommendedName>
</protein>